<sequence>MAPPAPAVLAPTTAQPPPASEAFQSPRPPSRPRPPPPATCDPIDVTLDENAFITAAPISAFCAVADPDGAAEGCTNFPAKAQKLTWTAPGEAQQGSQIVVSFCGLLIEGSSTPALAVSARDAEGVTCLAFEPVECPDQEGEGWQTMFTITAGKVYTFYVYQSGESALSTNVYIGYVPAMGR</sequence>
<dbReference type="AlphaFoldDB" id="A0A2P6VNU4"/>
<feature type="region of interest" description="Disordered" evidence="1">
    <location>
        <begin position="1"/>
        <end position="39"/>
    </location>
</feature>
<reference evidence="2 3" key="1">
    <citation type="journal article" date="2018" name="Plant J.">
        <title>Genome sequences of Chlorella sorokiniana UTEX 1602 and Micractinium conductrix SAG 241.80: implications to maltose excretion by a green alga.</title>
        <authorList>
            <person name="Arriola M.B."/>
            <person name="Velmurugan N."/>
            <person name="Zhang Y."/>
            <person name="Plunkett M.H."/>
            <person name="Hondzo H."/>
            <person name="Barney B.M."/>
        </authorList>
    </citation>
    <scope>NUCLEOTIDE SEQUENCE [LARGE SCALE GENOMIC DNA]</scope>
    <source>
        <strain evidence="2 3">SAG 241.80</strain>
    </source>
</reference>
<dbReference type="Proteomes" id="UP000239649">
    <property type="component" value="Unassembled WGS sequence"/>
</dbReference>
<keyword evidence="3" id="KW-1185">Reference proteome</keyword>
<name>A0A2P6VNU4_9CHLO</name>
<proteinExistence type="predicted"/>
<dbReference type="EMBL" id="LHPF02000002">
    <property type="protein sequence ID" value="PSC75764.1"/>
    <property type="molecule type" value="Genomic_DNA"/>
</dbReference>
<feature type="compositionally biased region" description="Pro residues" evidence="1">
    <location>
        <begin position="26"/>
        <end position="39"/>
    </location>
</feature>
<protein>
    <submittedName>
        <fullName evidence="2">Uncharacterized protein</fullName>
    </submittedName>
</protein>
<evidence type="ECO:0000256" key="1">
    <source>
        <dbReference type="SAM" id="MobiDB-lite"/>
    </source>
</evidence>
<evidence type="ECO:0000313" key="2">
    <source>
        <dbReference type="EMBL" id="PSC75764.1"/>
    </source>
</evidence>
<accession>A0A2P6VNU4</accession>
<evidence type="ECO:0000313" key="3">
    <source>
        <dbReference type="Proteomes" id="UP000239649"/>
    </source>
</evidence>
<comment type="caution">
    <text evidence="2">The sequence shown here is derived from an EMBL/GenBank/DDBJ whole genome shotgun (WGS) entry which is preliminary data.</text>
</comment>
<gene>
    <name evidence="2" type="ORF">C2E20_1107</name>
</gene>
<organism evidence="2 3">
    <name type="scientific">Micractinium conductrix</name>
    <dbReference type="NCBI Taxonomy" id="554055"/>
    <lineage>
        <taxon>Eukaryota</taxon>
        <taxon>Viridiplantae</taxon>
        <taxon>Chlorophyta</taxon>
        <taxon>core chlorophytes</taxon>
        <taxon>Trebouxiophyceae</taxon>
        <taxon>Chlorellales</taxon>
        <taxon>Chlorellaceae</taxon>
        <taxon>Chlorella clade</taxon>
        <taxon>Micractinium</taxon>
    </lineage>
</organism>